<dbReference type="Proteomes" id="UP001066276">
    <property type="component" value="Chromosome 5"/>
</dbReference>
<evidence type="ECO:0000313" key="2">
    <source>
        <dbReference type="EMBL" id="KAJ1151690.1"/>
    </source>
</evidence>
<evidence type="ECO:0000256" key="1">
    <source>
        <dbReference type="SAM" id="MobiDB-lite"/>
    </source>
</evidence>
<sequence length="171" mass="17962">MKPCPLLAVVGGCHCRALLQLRGRREGKRDGPVEGCWQGGTVSPASAGEQGAVPVKLIAAPSARPLRLGFRGRGSATPAVPLSPMRAAGHPVFQRVPSPGAGDPEHWEGLRDPPRHSSLQSASRPRGQNNANPSLRQASTTEARRGSSGSRWRALSAQIRSLTMAEGADGR</sequence>
<accession>A0AAV7RJP4</accession>
<feature type="region of interest" description="Disordered" evidence="1">
    <location>
        <begin position="68"/>
        <end position="154"/>
    </location>
</feature>
<feature type="compositionally biased region" description="Basic and acidic residues" evidence="1">
    <location>
        <begin position="103"/>
        <end position="115"/>
    </location>
</feature>
<protein>
    <submittedName>
        <fullName evidence="2">Uncharacterized protein</fullName>
    </submittedName>
</protein>
<keyword evidence="3" id="KW-1185">Reference proteome</keyword>
<dbReference type="AlphaFoldDB" id="A0AAV7RJP4"/>
<gene>
    <name evidence="2" type="ORF">NDU88_004470</name>
</gene>
<proteinExistence type="predicted"/>
<organism evidence="2 3">
    <name type="scientific">Pleurodeles waltl</name>
    <name type="common">Iberian ribbed newt</name>
    <dbReference type="NCBI Taxonomy" id="8319"/>
    <lineage>
        <taxon>Eukaryota</taxon>
        <taxon>Metazoa</taxon>
        <taxon>Chordata</taxon>
        <taxon>Craniata</taxon>
        <taxon>Vertebrata</taxon>
        <taxon>Euteleostomi</taxon>
        <taxon>Amphibia</taxon>
        <taxon>Batrachia</taxon>
        <taxon>Caudata</taxon>
        <taxon>Salamandroidea</taxon>
        <taxon>Salamandridae</taxon>
        <taxon>Pleurodelinae</taxon>
        <taxon>Pleurodeles</taxon>
    </lineage>
</organism>
<evidence type="ECO:0000313" key="3">
    <source>
        <dbReference type="Proteomes" id="UP001066276"/>
    </source>
</evidence>
<dbReference type="EMBL" id="JANPWB010000009">
    <property type="protein sequence ID" value="KAJ1151690.1"/>
    <property type="molecule type" value="Genomic_DNA"/>
</dbReference>
<reference evidence="2" key="1">
    <citation type="journal article" date="2022" name="bioRxiv">
        <title>Sequencing and chromosome-scale assembly of the giantPleurodeles waltlgenome.</title>
        <authorList>
            <person name="Brown T."/>
            <person name="Elewa A."/>
            <person name="Iarovenko S."/>
            <person name="Subramanian E."/>
            <person name="Araus A.J."/>
            <person name="Petzold A."/>
            <person name="Susuki M."/>
            <person name="Suzuki K.-i.T."/>
            <person name="Hayashi T."/>
            <person name="Toyoda A."/>
            <person name="Oliveira C."/>
            <person name="Osipova E."/>
            <person name="Leigh N.D."/>
            <person name="Simon A."/>
            <person name="Yun M.H."/>
        </authorList>
    </citation>
    <scope>NUCLEOTIDE SEQUENCE</scope>
    <source>
        <strain evidence="2">20211129_DDA</strain>
        <tissue evidence="2">Liver</tissue>
    </source>
</reference>
<name>A0AAV7RJP4_PLEWA</name>
<feature type="compositionally biased region" description="Polar residues" evidence="1">
    <location>
        <begin position="117"/>
        <end position="141"/>
    </location>
</feature>
<comment type="caution">
    <text evidence="2">The sequence shown here is derived from an EMBL/GenBank/DDBJ whole genome shotgun (WGS) entry which is preliminary data.</text>
</comment>